<keyword evidence="1" id="KW-0863">Zinc-finger</keyword>
<dbReference type="Pfam" id="PF13920">
    <property type="entry name" value="zf-C3HC4_3"/>
    <property type="match status" value="1"/>
</dbReference>
<dbReference type="EMBL" id="JABANO010002257">
    <property type="protein sequence ID" value="KAF4757768.1"/>
    <property type="molecule type" value="Genomic_DNA"/>
</dbReference>
<evidence type="ECO:0000313" key="4">
    <source>
        <dbReference type="EMBL" id="KAF4757768.1"/>
    </source>
</evidence>
<feature type="domain" description="RING-type" evidence="3">
    <location>
        <begin position="227"/>
        <end position="262"/>
    </location>
</feature>
<keyword evidence="2" id="KW-0472">Membrane</keyword>
<dbReference type="InterPro" id="IPR001841">
    <property type="entry name" value="Znf_RING"/>
</dbReference>
<feature type="transmembrane region" description="Helical" evidence="2">
    <location>
        <begin position="25"/>
        <end position="48"/>
    </location>
</feature>
<evidence type="ECO:0000259" key="3">
    <source>
        <dbReference type="PROSITE" id="PS50089"/>
    </source>
</evidence>
<keyword evidence="2" id="KW-1133">Transmembrane helix</keyword>
<proteinExistence type="predicted"/>
<evidence type="ECO:0000313" key="5">
    <source>
        <dbReference type="Proteomes" id="UP000553632"/>
    </source>
</evidence>
<keyword evidence="1" id="KW-0479">Metal-binding</keyword>
<dbReference type="Proteomes" id="UP000553632">
    <property type="component" value="Unassembled WGS sequence"/>
</dbReference>
<reference evidence="4 5" key="1">
    <citation type="submission" date="2020-04" db="EMBL/GenBank/DDBJ databases">
        <title>Perkinsus olseni comparative genomics.</title>
        <authorList>
            <person name="Bogema D.R."/>
        </authorList>
    </citation>
    <scope>NUCLEOTIDE SEQUENCE [LARGE SCALE GENOMIC DNA]</scope>
    <source>
        <strain evidence="4 5">ATCC PRA-207</strain>
    </source>
</reference>
<evidence type="ECO:0000256" key="2">
    <source>
        <dbReference type="SAM" id="Phobius"/>
    </source>
</evidence>
<keyword evidence="1" id="KW-0862">Zinc</keyword>
<sequence>MSLNVPRLGFHAEEPSPPQRPTFRAIASTWALLFTGMLLVAWLVDVVARSSQTVSIDREVLKALQSAVLEVVKDQKDLVSRVDDQYLDLLSRINDLSTGVRKMSNVFREPLAAGKLEEIIQLKGGEGRTTMVFCIVSAFLAVLMHFTLSRRDGPLAVGRIEDSTSLRRCEQATLQCGVMNPPPAYNPEVVPIEYSRKDPVLPIIPRPRRILLTTPKTEVKERRLSACVVCMASRSTHAIVPCGHRCCCALCHTRLKRCPLCSETISSVVKIYD</sequence>
<feature type="transmembrane region" description="Helical" evidence="2">
    <location>
        <begin position="130"/>
        <end position="148"/>
    </location>
</feature>
<evidence type="ECO:0000256" key="1">
    <source>
        <dbReference type="PROSITE-ProRule" id="PRU00175"/>
    </source>
</evidence>
<keyword evidence="5" id="KW-1185">Reference proteome</keyword>
<accession>A0A7J6UL72</accession>
<dbReference type="Gene3D" id="3.30.40.10">
    <property type="entry name" value="Zinc/RING finger domain, C3HC4 (zinc finger)"/>
    <property type="match status" value="1"/>
</dbReference>
<comment type="caution">
    <text evidence="4">The sequence shown here is derived from an EMBL/GenBank/DDBJ whole genome shotgun (WGS) entry which is preliminary data.</text>
</comment>
<gene>
    <name evidence="4" type="ORF">FOZ63_031226</name>
</gene>
<keyword evidence="2" id="KW-0812">Transmembrane</keyword>
<dbReference type="OMA" id="QCGVMNP"/>
<organism evidence="4 5">
    <name type="scientific">Perkinsus olseni</name>
    <name type="common">Perkinsus atlanticus</name>
    <dbReference type="NCBI Taxonomy" id="32597"/>
    <lineage>
        <taxon>Eukaryota</taxon>
        <taxon>Sar</taxon>
        <taxon>Alveolata</taxon>
        <taxon>Perkinsozoa</taxon>
        <taxon>Perkinsea</taxon>
        <taxon>Perkinsida</taxon>
        <taxon>Perkinsidae</taxon>
        <taxon>Perkinsus</taxon>
    </lineage>
</organism>
<protein>
    <recommendedName>
        <fullName evidence="3">RING-type domain-containing protein</fullName>
    </recommendedName>
</protein>
<dbReference type="GO" id="GO:0008270">
    <property type="term" value="F:zinc ion binding"/>
    <property type="evidence" value="ECO:0007669"/>
    <property type="project" value="UniProtKB-KW"/>
</dbReference>
<name>A0A7J6UL72_PEROL</name>
<dbReference type="PROSITE" id="PS50089">
    <property type="entry name" value="ZF_RING_2"/>
    <property type="match status" value="1"/>
</dbReference>
<dbReference type="AlphaFoldDB" id="A0A7J6UL72"/>
<dbReference type="InterPro" id="IPR013083">
    <property type="entry name" value="Znf_RING/FYVE/PHD"/>
</dbReference>